<evidence type="ECO:0000259" key="7">
    <source>
        <dbReference type="Pfam" id="PF14322"/>
    </source>
</evidence>
<evidence type="ECO:0000256" key="2">
    <source>
        <dbReference type="ARBA" id="ARBA00006275"/>
    </source>
</evidence>
<evidence type="ECO:0000256" key="4">
    <source>
        <dbReference type="ARBA" id="ARBA00023136"/>
    </source>
</evidence>
<evidence type="ECO:0000313" key="9">
    <source>
        <dbReference type="Proteomes" id="UP000199306"/>
    </source>
</evidence>
<proteinExistence type="inferred from homology"/>
<dbReference type="InterPro" id="IPR012944">
    <property type="entry name" value="SusD_RagB_dom"/>
</dbReference>
<feature type="domain" description="RagB/SusD" evidence="6">
    <location>
        <begin position="275"/>
        <end position="597"/>
    </location>
</feature>
<keyword evidence="9" id="KW-1185">Reference proteome</keyword>
<comment type="similarity">
    <text evidence="2">Belongs to the SusD family.</text>
</comment>
<dbReference type="STRING" id="1079859.SAMN04515674_10165"/>
<dbReference type="OrthoDB" id="5694214at2"/>
<dbReference type="RefSeq" id="WP_092010424.1">
    <property type="nucleotide sequence ID" value="NZ_FOXH01000001.1"/>
</dbReference>
<evidence type="ECO:0000259" key="6">
    <source>
        <dbReference type="Pfam" id="PF07980"/>
    </source>
</evidence>
<dbReference type="EMBL" id="FOXH01000001">
    <property type="protein sequence ID" value="SFP03213.1"/>
    <property type="molecule type" value="Genomic_DNA"/>
</dbReference>
<evidence type="ECO:0000256" key="5">
    <source>
        <dbReference type="ARBA" id="ARBA00023237"/>
    </source>
</evidence>
<dbReference type="Proteomes" id="UP000199306">
    <property type="component" value="Unassembled WGS sequence"/>
</dbReference>
<keyword evidence="3" id="KW-0732">Signal</keyword>
<dbReference type="InterPro" id="IPR033985">
    <property type="entry name" value="SusD-like_N"/>
</dbReference>
<evidence type="ECO:0000256" key="3">
    <source>
        <dbReference type="ARBA" id="ARBA00022729"/>
    </source>
</evidence>
<comment type="subcellular location">
    <subcellularLocation>
        <location evidence="1">Cell outer membrane</location>
    </subcellularLocation>
</comment>
<dbReference type="CDD" id="cd08977">
    <property type="entry name" value="SusD"/>
    <property type="match status" value="1"/>
</dbReference>
<dbReference type="GO" id="GO:0009279">
    <property type="term" value="C:cell outer membrane"/>
    <property type="evidence" value="ECO:0007669"/>
    <property type="project" value="UniProtKB-SubCell"/>
</dbReference>
<dbReference type="AlphaFoldDB" id="A0A1I5M1B7"/>
<evidence type="ECO:0000256" key="1">
    <source>
        <dbReference type="ARBA" id="ARBA00004442"/>
    </source>
</evidence>
<keyword evidence="5" id="KW-0998">Cell outer membrane</keyword>
<protein>
    <submittedName>
        <fullName evidence="8">Starch-binding associating with outer membrane</fullName>
    </submittedName>
</protein>
<name>A0A1I5M1B7_9BACT</name>
<organism evidence="8 9">
    <name type="scientific">Pseudarcicella hirudinis</name>
    <dbReference type="NCBI Taxonomy" id="1079859"/>
    <lineage>
        <taxon>Bacteria</taxon>
        <taxon>Pseudomonadati</taxon>
        <taxon>Bacteroidota</taxon>
        <taxon>Cytophagia</taxon>
        <taxon>Cytophagales</taxon>
        <taxon>Flectobacillaceae</taxon>
        <taxon>Pseudarcicella</taxon>
    </lineage>
</organism>
<accession>A0A1I5M1B7</accession>
<dbReference type="PROSITE" id="PS51257">
    <property type="entry name" value="PROKAR_LIPOPROTEIN"/>
    <property type="match status" value="1"/>
</dbReference>
<keyword evidence="4" id="KW-0472">Membrane</keyword>
<dbReference type="Pfam" id="PF07980">
    <property type="entry name" value="SusD_RagB"/>
    <property type="match status" value="1"/>
</dbReference>
<dbReference type="Gene3D" id="1.25.40.390">
    <property type="match status" value="1"/>
</dbReference>
<reference evidence="8 9" key="1">
    <citation type="submission" date="2016-10" db="EMBL/GenBank/DDBJ databases">
        <authorList>
            <person name="de Groot N.N."/>
        </authorList>
    </citation>
    <scope>NUCLEOTIDE SEQUENCE [LARGE SCALE GENOMIC DNA]</scope>
    <source>
        <strain evidence="9">E92,LMG 26720,CCM 7988</strain>
    </source>
</reference>
<gene>
    <name evidence="8" type="ORF">SAMN04515674_10165</name>
</gene>
<evidence type="ECO:0000313" key="8">
    <source>
        <dbReference type="EMBL" id="SFP03213.1"/>
    </source>
</evidence>
<sequence length="599" mass="67379">MKKTIIQGLKRNVSLVKPLGLCFALALSTSSCKEALLDTTPYGSISSSNMWTSDNLTDLGVTGVYQALRLGITNSGASGRELYHYDRLGFTGMTTGGDEMVNGTVATTSGLFSNTWKEMYEGVQRANDAIVNISKVSPSSPEKKARYIAECKFLRAYYYLRLNQVFKGVPVYLEPTSIDKMTKGRETETKVWDVIIQDLTDAINEPNLPAKYAKGAAQYGHATKGAAYALRGKAYIYQKKWKEAAADFAKVKEAGYTLFADYKALFKEANEQSDEMIFSMQNIGIDGYGSTTQWYCGSRSSFGSCWNTYTVSPNLVDLYENSNGSKFSWDDIIPGYSAMDPAKREVFFLRNNLTATEITTFKNKGLDMSLYLPDGNEERVKKAYDNRDPRLAYNVITPYSTYRGRPINGSDQTFTSRWPNRNENPPVLDLTTDTKGQFYYLYRKFVYEGSNEIINRQYGPIDFPIIRYADVLLMWAEALNEQGSTAEAVSLVNQVRARAGVALLNSSAVTTVSSQADLRERIRNERRMEFPNEGINYFDELRWGSWKTKVFSPGNGVKQIWGSIVVPYNLKGDYIDTWPIPPTETQMNPNLVQNSGWIN</sequence>
<dbReference type="SUPFAM" id="SSF48452">
    <property type="entry name" value="TPR-like"/>
    <property type="match status" value="1"/>
</dbReference>
<feature type="domain" description="SusD-like N-terminal" evidence="7">
    <location>
        <begin position="104"/>
        <end position="235"/>
    </location>
</feature>
<dbReference type="InterPro" id="IPR011990">
    <property type="entry name" value="TPR-like_helical_dom_sf"/>
</dbReference>
<dbReference type="Pfam" id="PF14322">
    <property type="entry name" value="SusD-like_3"/>
    <property type="match status" value="1"/>
</dbReference>